<comment type="caution">
    <text evidence="2">The sequence shown here is derived from an EMBL/GenBank/DDBJ whole genome shotgun (WGS) entry which is preliminary data.</text>
</comment>
<keyword evidence="3" id="KW-1185">Reference proteome</keyword>
<feature type="signal peptide" evidence="1">
    <location>
        <begin position="1"/>
        <end position="15"/>
    </location>
</feature>
<evidence type="ECO:0000313" key="2">
    <source>
        <dbReference type="EMBL" id="KAH8106161.1"/>
    </source>
</evidence>
<feature type="chain" id="PRO_5035460469" description="ER membrane protein complex subunit 10" evidence="1">
    <location>
        <begin position="16"/>
        <end position="226"/>
    </location>
</feature>
<organism evidence="2 3">
    <name type="scientific">Cristinia sonorae</name>
    <dbReference type="NCBI Taxonomy" id="1940300"/>
    <lineage>
        <taxon>Eukaryota</taxon>
        <taxon>Fungi</taxon>
        <taxon>Dikarya</taxon>
        <taxon>Basidiomycota</taxon>
        <taxon>Agaricomycotina</taxon>
        <taxon>Agaricomycetes</taxon>
        <taxon>Agaricomycetidae</taxon>
        <taxon>Agaricales</taxon>
        <taxon>Pleurotineae</taxon>
        <taxon>Stephanosporaceae</taxon>
        <taxon>Cristinia</taxon>
    </lineage>
</organism>
<dbReference type="AlphaFoldDB" id="A0A8K0UXK8"/>
<keyword evidence="1" id="KW-0732">Signal</keyword>
<dbReference type="Proteomes" id="UP000813824">
    <property type="component" value="Unassembled WGS sequence"/>
</dbReference>
<evidence type="ECO:0000313" key="3">
    <source>
        <dbReference type="Proteomes" id="UP000813824"/>
    </source>
</evidence>
<evidence type="ECO:0008006" key="4">
    <source>
        <dbReference type="Google" id="ProtNLM"/>
    </source>
</evidence>
<gene>
    <name evidence="2" type="ORF">BXZ70DRAFT_1004442</name>
</gene>
<protein>
    <recommendedName>
        <fullName evidence="4">ER membrane protein complex subunit 10</fullName>
    </recommendedName>
</protein>
<dbReference type="EMBL" id="JAEVFJ010000003">
    <property type="protein sequence ID" value="KAH8106161.1"/>
    <property type="molecule type" value="Genomic_DNA"/>
</dbReference>
<evidence type="ECO:0000256" key="1">
    <source>
        <dbReference type="SAM" id="SignalP"/>
    </source>
</evidence>
<sequence>MLSALPLLLLPLAAAADPARLLHRVFHPELPDLPFSQRASLHRTHSGQHYTVPAPSLHDHFASFAQALQAHDVTLNDALYQLALEHPGDQNSAQWHISSVKACHLARSTDESITLHLAADGTPFALDYFVGPIPRNGACPKKNPKGQADLFDLHPIANTTVIVRSPTFPPLPQLRAPPPLTPEGKVFEPPQEKSFIQKYWVYFAVAAVAILVTPSPPEEDKGGAKQ</sequence>
<dbReference type="OrthoDB" id="1894652at2759"/>
<reference evidence="2" key="1">
    <citation type="journal article" date="2021" name="New Phytol.">
        <title>Evolutionary innovations through gain and loss of genes in the ectomycorrhizal Boletales.</title>
        <authorList>
            <person name="Wu G."/>
            <person name="Miyauchi S."/>
            <person name="Morin E."/>
            <person name="Kuo A."/>
            <person name="Drula E."/>
            <person name="Varga T."/>
            <person name="Kohler A."/>
            <person name="Feng B."/>
            <person name="Cao Y."/>
            <person name="Lipzen A."/>
            <person name="Daum C."/>
            <person name="Hundley H."/>
            <person name="Pangilinan J."/>
            <person name="Johnson J."/>
            <person name="Barry K."/>
            <person name="LaButti K."/>
            <person name="Ng V."/>
            <person name="Ahrendt S."/>
            <person name="Min B."/>
            <person name="Choi I.G."/>
            <person name="Park H."/>
            <person name="Plett J.M."/>
            <person name="Magnuson J."/>
            <person name="Spatafora J.W."/>
            <person name="Nagy L.G."/>
            <person name="Henrissat B."/>
            <person name="Grigoriev I.V."/>
            <person name="Yang Z.L."/>
            <person name="Xu J."/>
            <person name="Martin F.M."/>
        </authorList>
    </citation>
    <scope>NUCLEOTIDE SEQUENCE</scope>
    <source>
        <strain evidence="2">KKN 215</strain>
    </source>
</reference>
<dbReference type="CDD" id="cd22209">
    <property type="entry name" value="EMC10"/>
    <property type="match status" value="1"/>
</dbReference>
<accession>A0A8K0UXK8</accession>
<name>A0A8K0UXK8_9AGAR</name>
<proteinExistence type="predicted"/>